<protein>
    <recommendedName>
        <fullName evidence="3">Ketoreductase domain-containing protein</fullName>
    </recommendedName>
</protein>
<evidence type="ECO:0000256" key="2">
    <source>
        <dbReference type="ARBA" id="ARBA00023002"/>
    </source>
</evidence>
<sequence length="278" mass="29677">MMVAGGKSREERWSLAGATALVTGGSKGIGHAIVEELAGFGARVHTCSRNAAELEACRRRWEEKGLQVTVSVCDVSVRADRESLMATVEATFGGKLHILVNNAGQSLFKTAVECTGDDYTRIMATNLESCFHLSQLAHPLFLAGGCGGSVIHISSIAGFVGLPALAVYSMTKGAMNQLTRSLATEWARDGIRVNCVAPGGVKTDISSDKKFETNLSMNCRIKQKMIDPELVKKEMARLPMGRIGEPEEVASMVAFLCMPAASYMTGQVICVDGGRTIT</sequence>
<dbReference type="InterPro" id="IPR020904">
    <property type="entry name" value="Sc_DH/Rdtase_CS"/>
</dbReference>
<dbReference type="EMBL" id="PQIB02000017">
    <property type="protein sequence ID" value="RLM59012.1"/>
    <property type="molecule type" value="Genomic_DNA"/>
</dbReference>
<dbReference type="Proteomes" id="UP000275267">
    <property type="component" value="Unassembled WGS sequence"/>
</dbReference>
<dbReference type="FunFam" id="3.40.50.720:FF:000084">
    <property type="entry name" value="Short-chain dehydrogenase reductase"/>
    <property type="match status" value="1"/>
</dbReference>
<dbReference type="InterPro" id="IPR002347">
    <property type="entry name" value="SDR_fam"/>
</dbReference>
<name>A0A3L6PLG4_PANMI</name>
<dbReference type="OrthoDB" id="417891at2759"/>
<keyword evidence="1" id="KW-0521">NADP</keyword>
<dbReference type="SMART" id="SM00822">
    <property type="entry name" value="PKS_KR"/>
    <property type="match status" value="1"/>
</dbReference>
<dbReference type="PROSITE" id="PS00061">
    <property type="entry name" value="ADH_SHORT"/>
    <property type="match status" value="1"/>
</dbReference>
<evidence type="ECO:0000313" key="4">
    <source>
        <dbReference type="EMBL" id="RLM59012.1"/>
    </source>
</evidence>
<dbReference type="STRING" id="4540.A0A3L6PLG4"/>
<evidence type="ECO:0000256" key="1">
    <source>
        <dbReference type="ARBA" id="ARBA00022857"/>
    </source>
</evidence>
<evidence type="ECO:0000313" key="5">
    <source>
        <dbReference type="Proteomes" id="UP000275267"/>
    </source>
</evidence>
<dbReference type="PRINTS" id="PR00080">
    <property type="entry name" value="SDRFAMILY"/>
</dbReference>
<proteinExistence type="predicted"/>
<dbReference type="PANTHER" id="PTHR42898">
    <property type="entry name" value="TROPINONE REDUCTASE"/>
    <property type="match status" value="1"/>
</dbReference>
<dbReference type="AlphaFoldDB" id="A0A3L6PLG4"/>
<keyword evidence="5" id="KW-1185">Reference proteome</keyword>
<dbReference type="InterPro" id="IPR057326">
    <property type="entry name" value="KR_dom"/>
</dbReference>
<gene>
    <name evidence="4" type="ORF">C2845_PM18G12160</name>
</gene>
<reference evidence="5" key="1">
    <citation type="journal article" date="2019" name="Nat. Commun.">
        <title>The genome of broomcorn millet.</title>
        <authorList>
            <person name="Zou C."/>
            <person name="Miki D."/>
            <person name="Li D."/>
            <person name="Tang Q."/>
            <person name="Xiao L."/>
            <person name="Rajput S."/>
            <person name="Deng P."/>
            <person name="Jia W."/>
            <person name="Huang R."/>
            <person name="Zhang M."/>
            <person name="Sun Y."/>
            <person name="Hu J."/>
            <person name="Fu X."/>
            <person name="Schnable P.S."/>
            <person name="Li F."/>
            <person name="Zhang H."/>
            <person name="Feng B."/>
            <person name="Zhu X."/>
            <person name="Liu R."/>
            <person name="Schnable J.C."/>
            <person name="Zhu J.-K."/>
            <person name="Zhang H."/>
        </authorList>
    </citation>
    <scope>NUCLEOTIDE SEQUENCE [LARGE SCALE GENOMIC DNA]</scope>
</reference>
<comment type="caution">
    <text evidence="4">The sequence shown here is derived from an EMBL/GenBank/DDBJ whole genome shotgun (WGS) entry which is preliminary data.</text>
</comment>
<dbReference type="PANTHER" id="PTHR42898:SF92">
    <property type="entry name" value="OS11G0652900 PROTEIN"/>
    <property type="match status" value="1"/>
</dbReference>
<dbReference type="Pfam" id="PF13561">
    <property type="entry name" value="adh_short_C2"/>
    <property type="match status" value="1"/>
</dbReference>
<organism evidence="4 5">
    <name type="scientific">Panicum miliaceum</name>
    <name type="common">Proso millet</name>
    <name type="synonym">Broomcorn millet</name>
    <dbReference type="NCBI Taxonomy" id="4540"/>
    <lineage>
        <taxon>Eukaryota</taxon>
        <taxon>Viridiplantae</taxon>
        <taxon>Streptophyta</taxon>
        <taxon>Embryophyta</taxon>
        <taxon>Tracheophyta</taxon>
        <taxon>Spermatophyta</taxon>
        <taxon>Magnoliopsida</taxon>
        <taxon>Liliopsida</taxon>
        <taxon>Poales</taxon>
        <taxon>Poaceae</taxon>
        <taxon>PACMAD clade</taxon>
        <taxon>Panicoideae</taxon>
        <taxon>Panicodae</taxon>
        <taxon>Paniceae</taxon>
        <taxon>Panicinae</taxon>
        <taxon>Panicum</taxon>
        <taxon>Panicum sect. Panicum</taxon>
    </lineage>
</organism>
<feature type="domain" description="Ketoreductase" evidence="3">
    <location>
        <begin position="18"/>
        <end position="199"/>
    </location>
</feature>
<keyword evidence="2" id="KW-0560">Oxidoreductase</keyword>
<evidence type="ECO:0000259" key="3">
    <source>
        <dbReference type="SMART" id="SM00822"/>
    </source>
</evidence>
<accession>A0A3L6PLG4</accession>
<dbReference type="InterPro" id="IPR045000">
    <property type="entry name" value="TR"/>
</dbReference>
<dbReference type="Gene3D" id="3.40.50.720">
    <property type="entry name" value="NAD(P)-binding Rossmann-like Domain"/>
    <property type="match status" value="1"/>
</dbReference>
<dbReference type="GO" id="GO:0016491">
    <property type="term" value="F:oxidoreductase activity"/>
    <property type="evidence" value="ECO:0007669"/>
    <property type="project" value="UniProtKB-KW"/>
</dbReference>
<dbReference type="PRINTS" id="PR00081">
    <property type="entry name" value="GDHRDH"/>
</dbReference>
<dbReference type="InterPro" id="IPR036291">
    <property type="entry name" value="NAD(P)-bd_dom_sf"/>
</dbReference>
<dbReference type="SUPFAM" id="SSF51735">
    <property type="entry name" value="NAD(P)-binding Rossmann-fold domains"/>
    <property type="match status" value="1"/>
</dbReference>